<evidence type="ECO:0000259" key="2">
    <source>
        <dbReference type="Pfam" id="PF06439"/>
    </source>
</evidence>
<feature type="domain" description="3-keto-alpha-glucoside-1,2-lyase/3-keto-2-hydroxy-glucal hydratase" evidence="2">
    <location>
        <begin position="189"/>
        <end position="349"/>
    </location>
</feature>
<dbReference type="SUPFAM" id="SSF49899">
    <property type="entry name" value="Concanavalin A-like lectins/glucanases"/>
    <property type="match status" value="1"/>
</dbReference>
<keyword evidence="1" id="KW-0472">Membrane</keyword>
<keyword evidence="1" id="KW-1133">Transmembrane helix</keyword>
<dbReference type="Proteomes" id="UP001200513">
    <property type="component" value="Chromosome"/>
</dbReference>
<dbReference type="GO" id="GO:0016787">
    <property type="term" value="F:hydrolase activity"/>
    <property type="evidence" value="ECO:0007669"/>
    <property type="project" value="InterPro"/>
</dbReference>
<evidence type="ECO:0000256" key="1">
    <source>
        <dbReference type="SAM" id="Phobius"/>
    </source>
</evidence>
<reference evidence="3" key="1">
    <citation type="journal article" date="2022" name="Nat. Microbiol.">
        <title>Unique mobile elements and scalable gene flow at the prokaryote-eukaryote boundary revealed by circularized Asgard archaea genomes.</title>
        <authorList>
            <person name="Wu F."/>
            <person name="Speth D.R."/>
            <person name="Philosof A."/>
            <person name="Cremiere A."/>
            <person name="Narayanan A."/>
            <person name="Barco R.A."/>
            <person name="Connon S.A."/>
            <person name="Amend J.P."/>
            <person name="Antoshechkin I.A."/>
            <person name="Orphan V.J."/>
        </authorList>
    </citation>
    <scope>NUCLEOTIDE SEQUENCE</scope>
    <source>
        <strain evidence="3">PR6</strain>
    </source>
</reference>
<protein>
    <submittedName>
        <fullName evidence="3">DUF1080 domain-containing protein</fullName>
    </submittedName>
</protein>
<sequence>MKLNKLNKKAVSPVIAVVLLIALVTAAVAIVFFVVLPMVQGDPQLVVLKITPGDTNSDNRVDKLIIDYQNIGAGEAIISSITLYKYNTSITWDIDKTLPHSIKPNKQDVIILTTSDPTEQLKYPDIAYLETNYGDGILLRTDITIDSDFSPVTLIYSEDFNSYSDGYSPAEWTYFFVAQHNPTGTHTINDWQVQSGSLKVMANDCSYIILNSSTGYYYTNVNMSFDLKANDDDELGIIFRWQNDGGKEKYYLVSYTRDHGLSDHFGGDNPTDGEVTLSYVENNVITVIDSASFSRNDNSWYNYRLVTDGSSIKVYINDVLYIDTTSTLISGGYIGLASAAMNGAEFDNILVW</sequence>
<dbReference type="EMBL" id="CP084167">
    <property type="protein sequence ID" value="UJG43664.1"/>
    <property type="molecule type" value="Genomic_DNA"/>
</dbReference>
<proteinExistence type="predicted"/>
<evidence type="ECO:0000313" key="3">
    <source>
        <dbReference type="EMBL" id="UJG43664.1"/>
    </source>
</evidence>
<keyword evidence="1" id="KW-0812">Transmembrane</keyword>
<dbReference type="Gene3D" id="2.60.120.560">
    <property type="entry name" value="Exo-inulinase, domain 1"/>
    <property type="match status" value="1"/>
</dbReference>
<gene>
    <name evidence="3" type="ORF">K9W46_00430</name>
</gene>
<accession>A0A9Y1FP76</accession>
<name>A0A9Y1FP76_9ARCH</name>
<dbReference type="AlphaFoldDB" id="A0A9Y1FP76"/>
<dbReference type="InterPro" id="IPR013320">
    <property type="entry name" value="ConA-like_dom_sf"/>
</dbReference>
<dbReference type="InterPro" id="IPR010496">
    <property type="entry name" value="AL/BT2_dom"/>
</dbReference>
<feature type="transmembrane region" description="Helical" evidence="1">
    <location>
        <begin position="12"/>
        <end position="39"/>
    </location>
</feature>
<organism evidence="3">
    <name type="scientific">Candidatus Heimdallarchaeum endolithica</name>
    <dbReference type="NCBI Taxonomy" id="2876572"/>
    <lineage>
        <taxon>Archaea</taxon>
        <taxon>Promethearchaeati</taxon>
        <taxon>Candidatus Heimdallarchaeota</taxon>
        <taxon>Candidatus Heimdallarchaeia (ex Rinke et al. 2021) (nom. nud.)</taxon>
        <taxon>Candidatus Heimdallarchaeales</taxon>
        <taxon>Candidatus Heimdallarchaeaceae</taxon>
        <taxon>Candidatus Heimdallarchaeum</taxon>
    </lineage>
</organism>
<dbReference type="Pfam" id="PF06439">
    <property type="entry name" value="3keto-disac_hyd"/>
    <property type="match status" value="1"/>
</dbReference>